<protein>
    <recommendedName>
        <fullName evidence="4">Secreted protein</fullName>
    </recommendedName>
</protein>
<comment type="caution">
    <text evidence="2">The sequence shown here is derived from an EMBL/GenBank/DDBJ whole genome shotgun (WGS) entry which is preliminary data.</text>
</comment>
<organism evidence="2 3">
    <name type="scientific">Colocasia esculenta</name>
    <name type="common">Wild taro</name>
    <name type="synonym">Arum esculentum</name>
    <dbReference type="NCBI Taxonomy" id="4460"/>
    <lineage>
        <taxon>Eukaryota</taxon>
        <taxon>Viridiplantae</taxon>
        <taxon>Streptophyta</taxon>
        <taxon>Embryophyta</taxon>
        <taxon>Tracheophyta</taxon>
        <taxon>Spermatophyta</taxon>
        <taxon>Magnoliopsida</taxon>
        <taxon>Liliopsida</taxon>
        <taxon>Araceae</taxon>
        <taxon>Aroideae</taxon>
        <taxon>Colocasieae</taxon>
        <taxon>Colocasia</taxon>
    </lineage>
</organism>
<dbReference type="EMBL" id="NMUH01003079">
    <property type="protein sequence ID" value="MQM03669.1"/>
    <property type="molecule type" value="Genomic_DNA"/>
</dbReference>
<evidence type="ECO:0000256" key="1">
    <source>
        <dbReference type="SAM" id="SignalP"/>
    </source>
</evidence>
<feature type="signal peptide" evidence="1">
    <location>
        <begin position="1"/>
        <end position="32"/>
    </location>
</feature>
<evidence type="ECO:0008006" key="4">
    <source>
        <dbReference type="Google" id="ProtNLM"/>
    </source>
</evidence>
<feature type="chain" id="PRO_5032849496" description="Secreted protein" evidence="1">
    <location>
        <begin position="33"/>
        <end position="66"/>
    </location>
</feature>
<keyword evidence="1" id="KW-0732">Signal</keyword>
<dbReference type="Proteomes" id="UP000652761">
    <property type="component" value="Unassembled WGS sequence"/>
</dbReference>
<accession>A0A843W344</accession>
<dbReference type="AlphaFoldDB" id="A0A843W344"/>
<sequence length="66" mass="7120">MPSFCRHRCLVLGCQSMVALACVASRPHGVSGVWGGSACGPSTFWRSEVVMFVVRCPSHVIAQWSP</sequence>
<dbReference type="PROSITE" id="PS51257">
    <property type="entry name" value="PROKAR_LIPOPROTEIN"/>
    <property type="match status" value="1"/>
</dbReference>
<name>A0A843W344_COLES</name>
<reference evidence="2" key="1">
    <citation type="submission" date="2017-07" db="EMBL/GenBank/DDBJ databases">
        <title>Taro Niue Genome Assembly and Annotation.</title>
        <authorList>
            <person name="Atibalentja N."/>
            <person name="Keating K."/>
            <person name="Fields C.J."/>
        </authorList>
    </citation>
    <scope>NUCLEOTIDE SEQUENCE</scope>
    <source>
        <strain evidence="2">Niue_2</strain>
        <tissue evidence="2">Leaf</tissue>
    </source>
</reference>
<proteinExistence type="predicted"/>
<evidence type="ECO:0000313" key="3">
    <source>
        <dbReference type="Proteomes" id="UP000652761"/>
    </source>
</evidence>
<evidence type="ECO:0000313" key="2">
    <source>
        <dbReference type="EMBL" id="MQM03669.1"/>
    </source>
</evidence>
<keyword evidence="3" id="KW-1185">Reference proteome</keyword>
<gene>
    <name evidence="2" type="ORF">Taro_036457</name>
</gene>